<protein>
    <submittedName>
        <fullName evidence="1">Uncharacterized protein</fullName>
    </submittedName>
</protein>
<evidence type="ECO:0000313" key="1">
    <source>
        <dbReference type="EMBL" id="MFD1951263.1"/>
    </source>
</evidence>
<accession>A0ABW4U161</accession>
<keyword evidence="2" id="KW-1185">Reference proteome</keyword>
<proteinExistence type="predicted"/>
<name>A0ABW4U161_9SPHN</name>
<comment type="caution">
    <text evidence="1">The sequence shown here is derived from an EMBL/GenBank/DDBJ whole genome shotgun (WGS) entry which is preliminary data.</text>
</comment>
<gene>
    <name evidence="1" type="ORF">ACFSGX_10860</name>
</gene>
<reference evidence="2" key="1">
    <citation type="journal article" date="2019" name="Int. J. Syst. Evol. Microbiol.">
        <title>The Global Catalogue of Microorganisms (GCM) 10K type strain sequencing project: providing services to taxonomists for standard genome sequencing and annotation.</title>
        <authorList>
            <consortium name="The Broad Institute Genomics Platform"/>
            <consortium name="The Broad Institute Genome Sequencing Center for Infectious Disease"/>
            <person name="Wu L."/>
            <person name="Ma J."/>
        </authorList>
    </citation>
    <scope>NUCLEOTIDE SEQUENCE [LARGE SCALE GENOMIC DNA]</scope>
    <source>
        <strain evidence="2">CGMCC 1.12702</strain>
    </source>
</reference>
<evidence type="ECO:0000313" key="2">
    <source>
        <dbReference type="Proteomes" id="UP001597400"/>
    </source>
</evidence>
<organism evidence="1 2">
    <name type="scientific">Sphingomonas arantia</name>
    <dbReference type="NCBI Taxonomy" id="1460676"/>
    <lineage>
        <taxon>Bacteria</taxon>
        <taxon>Pseudomonadati</taxon>
        <taxon>Pseudomonadota</taxon>
        <taxon>Alphaproteobacteria</taxon>
        <taxon>Sphingomonadales</taxon>
        <taxon>Sphingomonadaceae</taxon>
        <taxon>Sphingomonas</taxon>
    </lineage>
</organism>
<dbReference type="Proteomes" id="UP001597400">
    <property type="component" value="Unassembled WGS sequence"/>
</dbReference>
<dbReference type="EMBL" id="JBHUGS010000002">
    <property type="protein sequence ID" value="MFD1951263.1"/>
    <property type="molecule type" value="Genomic_DNA"/>
</dbReference>
<sequence length="63" mass="7128">MELMVEPWGAVEPISAGARFAIHYTPHVDQEDTSYAEYHAGMIRFWVEGSDYELDIDGEPVPT</sequence>
<dbReference type="RefSeq" id="WP_380929786.1">
    <property type="nucleotide sequence ID" value="NZ_JBHUGS010000002.1"/>
</dbReference>